<sequence length="164" mass="17766">MDGILFMQERCHYLVIIYRKETRTHNTFIIRQMQRHAYMVAVRVIRHILFKFWERGAKKAGHAAAAAAAAASLSADMGRLGDGIDEDADAVGAVFQGHRRAGGQHDDVGIGLVLEDHLLASSTLSPTTSGHDVLGPPHSGAAVAVELIGCRSRIETANQLMTII</sequence>
<gene>
    <name evidence="1" type="ORF">NCGR_LOCUS56560</name>
</gene>
<evidence type="ECO:0000313" key="1">
    <source>
        <dbReference type="EMBL" id="CAD6273294.1"/>
    </source>
</evidence>
<evidence type="ECO:0000313" key="2">
    <source>
        <dbReference type="Proteomes" id="UP000604825"/>
    </source>
</evidence>
<dbReference type="EMBL" id="CAJGYO010000016">
    <property type="protein sequence ID" value="CAD6273294.1"/>
    <property type="molecule type" value="Genomic_DNA"/>
</dbReference>
<name>A0A811RRN2_9POAL</name>
<organism evidence="1 2">
    <name type="scientific">Miscanthus lutarioriparius</name>
    <dbReference type="NCBI Taxonomy" id="422564"/>
    <lineage>
        <taxon>Eukaryota</taxon>
        <taxon>Viridiplantae</taxon>
        <taxon>Streptophyta</taxon>
        <taxon>Embryophyta</taxon>
        <taxon>Tracheophyta</taxon>
        <taxon>Spermatophyta</taxon>
        <taxon>Magnoliopsida</taxon>
        <taxon>Liliopsida</taxon>
        <taxon>Poales</taxon>
        <taxon>Poaceae</taxon>
        <taxon>PACMAD clade</taxon>
        <taxon>Panicoideae</taxon>
        <taxon>Andropogonodae</taxon>
        <taxon>Andropogoneae</taxon>
        <taxon>Saccharinae</taxon>
        <taxon>Miscanthus</taxon>
    </lineage>
</organism>
<dbReference type="AlphaFoldDB" id="A0A811RRN2"/>
<reference evidence="1" key="1">
    <citation type="submission" date="2020-10" db="EMBL/GenBank/DDBJ databases">
        <authorList>
            <person name="Han B."/>
            <person name="Lu T."/>
            <person name="Zhao Q."/>
            <person name="Huang X."/>
            <person name="Zhao Y."/>
        </authorList>
    </citation>
    <scope>NUCLEOTIDE SEQUENCE</scope>
</reference>
<keyword evidence="2" id="KW-1185">Reference proteome</keyword>
<proteinExistence type="predicted"/>
<accession>A0A811RRN2</accession>
<protein>
    <submittedName>
        <fullName evidence="1">Uncharacterized protein</fullName>
    </submittedName>
</protein>
<dbReference type="Proteomes" id="UP000604825">
    <property type="component" value="Unassembled WGS sequence"/>
</dbReference>
<comment type="caution">
    <text evidence="1">The sequence shown here is derived from an EMBL/GenBank/DDBJ whole genome shotgun (WGS) entry which is preliminary data.</text>
</comment>